<dbReference type="EMBL" id="CP133721">
    <property type="protein sequence ID" value="WMW77547.1"/>
    <property type="molecule type" value="Genomic_DNA"/>
</dbReference>
<dbReference type="SUPFAM" id="SSF69318">
    <property type="entry name" value="Integrin alpha N-terminal domain"/>
    <property type="match status" value="1"/>
</dbReference>
<name>A0ABY9RBF4_9FLAO</name>
<dbReference type="RefSeq" id="WP_309531896.1">
    <property type="nucleotide sequence ID" value="NZ_CP133721.1"/>
</dbReference>
<dbReference type="InterPro" id="IPR028994">
    <property type="entry name" value="Integrin_alpha_N"/>
</dbReference>
<proteinExistence type="predicted"/>
<accession>A0ABY9RBF4</accession>
<gene>
    <name evidence="1" type="ORF">RF683_08630</name>
</gene>
<dbReference type="Proteomes" id="UP001180481">
    <property type="component" value="Chromosome"/>
</dbReference>
<evidence type="ECO:0000313" key="2">
    <source>
        <dbReference type="Proteomes" id="UP001180481"/>
    </source>
</evidence>
<dbReference type="PROSITE" id="PS51257">
    <property type="entry name" value="PROKAR_LIPOPROTEIN"/>
    <property type="match status" value="1"/>
</dbReference>
<organism evidence="1 2">
    <name type="scientific">Flavobacterium nakdongensis</name>
    <dbReference type="NCBI Taxonomy" id="3073563"/>
    <lineage>
        <taxon>Bacteria</taxon>
        <taxon>Pseudomonadati</taxon>
        <taxon>Bacteroidota</taxon>
        <taxon>Flavobacteriia</taxon>
        <taxon>Flavobacteriales</taxon>
        <taxon>Flavobacteriaceae</taxon>
        <taxon>Flavobacterium</taxon>
    </lineage>
</organism>
<protein>
    <recommendedName>
        <fullName evidence="3">VCBS repeat-containing protein</fullName>
    </recommendedName>
</protein>
<keyword evidence="2" id="KW-1185">Reference proteome</keyword>
<sequence>MKLLFLMFGLIFFSCEIKNKEIITETNKLEETSEEKQSFYVGDINNDKVQDTAFVNFNQQNEYSDMIISFSNSIPEIELGQSFGVFIKKTEDLNFDGANEIIIFSRTHEGWWNYISVWSFHNNKWKELKKTMGFVSDHKDFENRIVKDKNQYYLIGEDKWNEDENGNFKKVKIKI</sequence>
<reference evidence="1" key="1">
    <citation type="submission" date="2023-09" db="EMBL/GenBank/DDBJ databases">
        <title>Flavobacterium sp. 20NA77.7 isolated from freshwater.</title>
        <authorList>
            <person name="Le V."/>
            <person name="Ko S.-R."/>
            <person name="Ahn C.-Y."/>
            <person name="Oh H.-M."/>
        </authorList>
    </citation>
    <scope>NUCLEOTIDE SEQUENCE</scope>
    <source>
        <strain evidence="1">20NA77.7</strain>
    </source>
</reference>
<evidence type="ECO:0008006" key="3">
    <source>
        <dbReference type="Google" id="ProtNLM"/>
    </source>
</evidence>
<evidence type="ECO:0000313" key="1">
    <source>
        <dbReference type="EMBL" id="WMW77547.1"/>
    </source>
</evidence>